<dbReference type="InterPro" id="IPR002469">
    <property type="entry name" value="Peptidase_S9B_N"/>
</dbReference>
<dbReference type="GO" id="GO:0008236">
    <property type="term" value="F:serine-type peptidase activity"/>
    <property type="evidence" value="ECO:0007669"/>
    <property type="project" value="InterPro"/>
</dbReference>
<proteinExistence type="predicted"/>
<dbReference type="PANTHER" id="PTHR11731">
    <property type="entry name" value="PROTEASE FAMILY S9B,C DIPEPTIDYL-PEPTIDASE IV-RELATED"/>
    <property type="match status" value="1"/>
</dbReference>
<sequence length="733" mass="82431">MMMKKTLKLLLLAACAASAPMSGNAQSPAVDGKEFTLEQLMPGGREFYRFYPETMRGLQWMGQDYIYFEGNTLVFNRPGAKPTEAKKLTAADLDALIPEGCKFQSIDVFPAFKTLDAAKGQVVFFTQGGVIGFDMLRKEVTAIFDTAGETATADFSPAGDYVAYVKDHNLYVARAGRPNEGMPRAKAVTTDGTETLVYGEAVHQREFGIEKGTFWSPRGSYLAFYRMDQSMVTPTPILDFQPHQAVAKPVYYPMAGTPSHHVTVGIYHAATGRTIYLQTGEPQEKYLTNLSWSPDEKTLYIAEVNRAQNECQVKAYDVATGRYLRTLFTEKHERYVEPQHPLVFLPRNDDQFVWLSRRDGWNHLYLYDTSGRLIRQLTKGEWEVTNFAGFNPKGTELFFESTEASPLERHFYRISIKGGKTTDLTPESGMHRTMLSPDASSILDIFQSPTVPRRTTVAQIGRKPEVLLEAKNPDVGYAMPEIRVGTITAADGKTPLYYKLTMPLHFDPAKKYPVIIYVYGGPHAQLVTKTWHSSVGGWDIYMAQKGYAVLTVDSRGSANRGAAFEDVIHRQVGKVEMADQMCGVDFLKSQSWVDADRIGVHGWSYGGFLTTNLMLTHNDVFKVGVAGGPVIDWNRYEIMYGERYFDTPEENPDGYDAANLSKRAGDLKGRLMLIHGAVDPVVVWQHSLIFLEACVKARTYPDYYVYPSHEHNVIGPDRVHLYETITRYFTDHL</sequence>
<keyword evidence="5" id="KW-1185">Reference proteome</keyword>
<dbReference type="InterPro" id="IPR029058">
    <property type="entry name" value="AB_hydrolase_fold"/>
</dbReference>
<dbReference type="AlphaFoldDB" id="A0A2U1FAI2"/>
<dbReference type="Gene3D" id="3.40.50.1820">
    <property type="entry name" value="alpha/beta hydrolase"/>
    <property type="match status" value="1"/>
</dbReference>
<dbReference type="GO" id="GO:0006508">
    <property type="term" value="P:proteolysis"/>
    <property type="evidence" value="ECO:0007669"/>
    <property type="project" value="InterPro"/>
</dbReference>
<dbReference type="SUPFAM" id="SSF82171">
    <property type="entry name" value="DPP6 N-terminal domain-like"/>
    <property type="match status" value="1"/>
</dbReference>
<organism evidence="4 5">
    <name type="scientific">Porphyromonas loveana</name>
    <dbReference type="NCBI Taxonomy" id="1884669"/>
    <lineage>
        <taxon>Bacteria</taxon>
        <taxon>Pseudomonadati</taxon>
        <taxon>Bacteroidota</taxon>
        <taxon>Bacteroidia</taxon>
        <taxon>Bacteroidales</taxon>
        <taxon>Porphyromonadaceae</taxon>
        <taxon>Porphyromonas</taxon>
    </lineage>
</organism>
<feature type="domain" description="Peptidase S9 prolyl oligopeptidase catalytic" evidence="2">
    <location>
        <begin position="540"/>
        <end position="733"/>
    </location>
</feature>
<gene>
    <name evidence="4" type="ORF">C7382_11062</name>
</gene>
<dbReference type="Pfam" id="PF00930">
    <property type="entry name" value="DPPIV_N"/>
    <property type="match status" value="1"/>
</dbReference>
<name>A0A2U1FAI2_9PORP</name>
<reference evidence="4 5" key="1">
    <citation type="submission" date="2018-04" db="EMBL/GenBank/DDBJ databases">
        <title>Genomic Encyclopedia of Type Strains, Phase IV (KMG-IV): sequencing the most valuable type-strain genomes for metagenomic binning, comparative biology and taxonomic classification.</title>
        <authorList>
            <person name="Goeker M."/>
        </authorList>
    </citation>
    <scope>NUCLEOTIDE SEQUENCE [LARGE SCALE GENOMIC DNA]</scope>
    <source>
        <strain evidence="4 5">DSM 28520</strain>
    </source>
</reference>
<accession>A0A2U1FAI2</accession>
<dbReference type="SUPFAM" id="SSF53474">
    <property type="entry name" value="alpha/beta-Hydrolases"/>
    <property type="match status" value="1"/>
</dbReference>
<keyword evidence="1" id="KW-0732">Signal</keyword>
<dbReference type="EMBL" id="QEKY01000010">
    <property type="protein sequence ID" value="PVZ09195.1"/>
    <property type="molecule type" value="Genomic_DNA"/>
</dbReference>
<dbReference type="InterPro" id="IPR001375">
    <property type="entry name" value="Peptidase_S9_cat"/>
</dbReference>
<feature type="signal peptide" evidence="1">
    <location>
        <begin position="1"/>
        <end position="25"/>
    </location>
</feature>
<evidence type="ECO:0000313" key="5">
    <source>
        <dbReference type="Proteomes" id="UP000245462"/>
    </source>
</evidence>
<evidence type="ECO:0000256" key="1">
    <source>
        <dbReference type="SAM" id="SignalP"/>
    </source>
</evidence>
<protein>
    <submittedName>
        <fullName evidence="4">Prolyl tripeptidyl peptidase</fullName>
    </submittedName>
</protein>
<dbReference type="PANTHER" id="PTHR11731:SF193">
    <property type="entry name" value="DIPEPTIDYL PEPTIDASE 9"/>
    <property type="match status" value="1"/>
</dbReference>
<comment type="caution">
    <text evidence="4">The sequence shown here is derived from an EMBL/GenBank/DDBJ whole genome shotgun (WGS) entry which is preliminary data.</text>
</comment>
<dbReference type="GO" id="GO:0008239">
    <property type="term" value="F:dipeptidyl-peptidase activity"/>
    <property type="evidence" value="ECO:0007669"/>
    <property type="project" value="TreeGrafter"/>
</dbReference>
<dbReference type="Gene3D" id="2.140.10.30">
    <property type="entry name" value="Dipeptidylpeptidase IV, N-terminal domain"/>
    <property type="match status" value="1"/>
</dbReference>
<feature type="domain" description="Dipeptidylpeptidase IV N-terminal" evidence="3">
    <location>
        <begin position="126"/>
        <end position="452"/>
    </location>
</feature>
<feature type="chain" id="PRO_5015408759" evidence="1">
    <location>
        <begin position="26"/>
        <end position="733"/>
    </location>
</feature>
<dbReference type="Proteomes" id="UP000245462">
    <property type="component" value="Unassembled WGS sequence"/>
</dbReference>
<dbReference type="InterPro" id="IPR050278">
    <property type="entry name" value="Serine_Prot_S9B/DPPIV"/>
</dbReference>
<evidence type="ECO:0000259" key="3">
    <source>
        <dbReference type="Pfam" id="PF00930"/>
    </source>
</evidence>
<dbReference type="Pfam" id="PF00326">
    <property type="entry name" value="Peptidase_S9"/>
    <property type="match status" value="1"/>
</dbReference>
<evidence type="ECO:0000313" key="4">
    <source>
        <dbReference type="EMBL" id="PVZ09195.1"/>
    </source>
</evidence>
<evidence type="ECO:0000259" key="2">
    <source>
        <dbReference type="Pfam" id="PF00326"/>
    </source>
</evidence>